<dbReference type="InterPro" id="IPR003593">
    <property type="entry name" value="AAA+_ATPase"/>
</dbReference>
<dbReference type="GO" id="GO:0005886">
    <property type="term" value="C:plasma membrane"/>
    <property type="evidence" value="ECO:0007669"/>
    <property type="project" value="UniProtKB-SubCell"/>
</dbReference>
<evidence type="ECO:0000256" key="4">
    <source>
        <dbReference type="ARBA" id="ARBA00022475"/>
    </source>
</evidence>
<dbReference type="EMBL" id="CP049887">
    <property type="protein sequence ID" value="QIL49013.1"/>
    <property type="molecule type" value="Genomic_DNA"/>
</dbReference>
<keyword evidence="7" id="KW-0472">Membrane</keyword>
<dbReference type="AlphaFoldDB" id="A0A6G8AVS4"/>
<dbReference type="InterPro" id="IPR050388">
    <property type="entry name" value="ABC_Ni/Peptide_Import"/>
</dbReference>
<dbReference type="KEGG" id="vhy:G7082_11085"/>
<dbReference type="GO" id="GO:0005524">
    <property type="term" value="F:ATP binding"/>
    <property type="evidence" value="ECO:0007669"/>
    <property type="project" value="UniProtKB-KW"/>
</dbReference>
<dbReference type="Pfam" id="PF00005">
    <property type="entry name" value="ABC_tran"/>
    <property type="match status" value="1"/>
</dbReference>
<dbReference type="SUPFAM" id="SSF52540">
    <property type="entry name" value="P-loop containing nucleoside triphosphate hydrolases"/>
    <property type="match status" value="1"/>
</dbReference>
<keyword evidence="4" id="KW-1003">Cell membrane</keyword>
<gene>
    <name evidence="9" type="ORF">G7082_11085</name>
</gene>
<dbReference type="PANTHER" id="PTHR43297">
    <property type="entry name" value="OLIGOPEPTIDE TRANSPORT ATP-BINDING PROTEIN APPD"/>
    <property type="match status" value="1"/>
</dbReference>
<dbReference type="PANTHER" id="PTHR43297:SF2">
    <property type="entry name" value="DIPEPTIDE TRANSPORT ATP-BINDING PROTEIN DPPD"/>
    <property type="match status" value="1"/>
</dbReference>
<comment type="subcellular location">
    <subcellularLocation>
        <location evidence="1">Cell membrane</location>
        <topology evidence="1">Peripheral membrane protein</topology>
    </subcellularLocation>
</comment>
<evidence type="ECO:0000256" key="2">
    <source>
        <dbReference type="ARBA" id="ARBA00005417"/>
    </source>
</evidence>
<name>A0A6G8AVS4_9ENTE</name>
<dbReference type="CDD" id="cd03257">
    <property type="entry name" value="ABC_NikE_OppD_transporters"/>
    <property type="match status" value="1"/>
</dbReference>
<evidence type="ECO:0000313" key="9">
    <source>
        <dbReference type="EMBL" id="QIL49013.1"/>
    </source>
</evidence>
<dbReference type="InterPro" id="IPR017871">
    <property type="entry name" value="ABC_transporter-like_CS"/>
</dbReference>
<dbReference type="Proteomes" id="UP000501747">
    <property type="component" value="Chromosome"/>
</dbReference>
<keyword evidence="3" id="KW-0813">Transport</keyword>
<dbReference type="SMART" id="SM00382">
    <property type="entry name" value="AAA"/>
    <property type="match status" value="1"/>
</dbReference>
<dbReference type="PROSITE" id="PS00211">
    <property type="entry name" value="ABC_TRANSPORTER_1"/>
    <property type="match status" value="1"/>
</dbReference>
<feature type="domain" description="ABC transporter" evidence="8">
    <location>
        <begin position="6"/>
        <end position="250"/>
    </location>
</feature>
<dbReference type="InterPro" id="IPR003439">
    <property type="entry name" value="ABC_transporter-like_ATP-bd"/>
</dbReference>
<keyword evidence="10" id="KW-1185">Reference proteome</keyword>
<reference evidence="9 10" key="1">
    <citation type="submission" date="2020-03" db="EMBL/GenBank/DDBJ databases">
        <title>Vagococcus sp. nov., isolated from beetles.</title>
        <authorList>
            <person name="Hyun D.-W."/>
            <person name="Bae J.-W."/>
        </authorList>
    </citation>
    <scope>NUCLEOTIDE SEQUENCE [LARGE SCALE GENOMIC DNA]</scope>
    <source>
        <strain evidence="9 10">HDW17B</strain>
    </source>
</reference>
<keyword evidence="5" id="KW-0547">Nucleotide-binding</keyword>
<accession>A0A6G8AVS4</accession>
<sequence length="298" mass="33450">MTENILEIKHLAVSVNKKNKDAIRIIKGIDLTIPKGEIVGIVGESGSGKSMTMKSLMKILPENGHTTYDSFYFDGVNQEGKKERIPAAMIFQDPMTSLNPLRTIGYHLIEVVQRKQKVNKKEAEKLALKELEKVGINLPEKRMNQYPHELSGGMRQRVMIAMALLAKPKLLIADEPTTALDVTIQAQILELIRNLQKEEDLSVILVTHDFGIVAGMCQSIRVMYDGKIVEEGQIDEVFYEPAHPYTKELLKAIPTGDKGQTLYSLSSYKETTEEREQAEMYVLSNTHRVLGNGGESHE</sequence>
<evidence type="ECO:0000256" key="3">
    <source>
        <dbReference type="ARBA" id="ARBA00022448"/>
    </source>
</evidence>
<dbReference type="FunFam" id="3.40.50.300:FF:000016">
    <property type="entry name" value="Oligopeptide ABC transporter ATP-binding component"/>
    <property type="match status" value="1"/>
</dbReference>
<protein>
    <submittedName>
        <fullName evidence="9">ABC transporter ATP-binding protein</fullName>
    </submittedName>
</protein>
<dbReference type="Gene3D" id="3.40.50.300">
    <property type="entry name" value="P-loop containing nucleotide triphosphate hydrolases"/>
    <property type="match status" value="1"/>
</dbReference>
<dbReference type="RefSeq" id="WP_166035142.1">
    <property type="nucleotide sequence ID" value="NZ_CP049887.1"/>
</dbReference>
<evidence type="ECO:0000256" key="1">
    <source>
        <dbReference type="ARBA" id="ARBA00004202"/>
    </source>
</evidence>
<evidence type="ECO:0000256" key="6">
    <source>
        <dbReference type="ARBA" id="ARBA00022840"/>
    </source>
</evidence>
<proteinExistence type="inferred from homology"/>
<evidence type="ECO:0000256" key="7">
    <source>
        <dbReference type="ARBA" id="ARBA00023136"/>
    </source>
</evidence>
<dbReference type="InterPro" id="IPR027417">
    <property type="entry name" value="P-loop_NTPase"/>
</dbReference>
<dbReference type="GO" id="GO:0015833">
    <property type="term" value="P:peptide transport"/>
    <property type="evidence" value="ECO:0007669"/>
    <property type="project" value="InterPro"/>
</dbReference>
<evidence type="ECO:0000256" key="5">
    <source>
        <dbReference type="ARBA" id="ARBA00022741"/>
    </source>
</evidence>
<dbReference type="Pfam" id="PF08352">
    <property type="entry name" value="oligo_HPY"/>
    <property type="match status" value="1"/>
</dbReference>
<dbReference type="PROSITE" id="PS50893">
    <property type="entry name" value="ABC_TRANSPORTER_2"/>
    <property type="match status" value="1"/>
</dbReference>
<keyword evidence="6 9" id="KW-0067">ATP-binding</keyword>
<organism evidence="9 10">
    <name type="scientific">Vagococcus hydrophili</name>
    <dbReference type="NCBI Taxonomy" id="2714947"/>
    <lineage>
        <taxon>Bacteria</taxon>
        <taxon>Bacillati</taxon>
        <taxon>Bacillota</taxon>
        <taxon>Bacilli</taxon>
        <taxon>Lactobacillales</taxon>
        <taxon>Enterococcaceae</taxon>
        <taxon>Vagococcus</taxon>
    </lineage>
</organism>
<comment type="similarity">
    <text evidence="2">Belongs to the ABC transporter superfamily.</text>
</comment>
<evidence type="ECO:0000313" key="10">
    <source>
        <dbReference type="Proteomes" id="UP000501747"/>
    </source>
</evidence>
<dbReference type="GO" id="GO:0016887">
    <property type="term" value="F:ATP hydrolysis activity"/>
    <property type="evidence" value="ECO:0007669"/>
    <property type="project" value="InterPro"/>
</dbReference>
<evidence type="ECO:0000259" key="8">
    <source>
        <dbReference type="PROSITE" id="PS50893"/>
    </source>
</evidence>
<dbReference type="InterPro" id="IPR013563">
    <property type="entry name" value="Oligopep_ABC_C"/>
</dbReference>